<comment type="caution">
    <text evidence="1">The sequence shown here is derived from an EMBL/GenBank/DDBJ whole genome shotgun (WGS) entry which is preliminary data.</text>
</comment>
<keyword evidence="2" id="KW-1185">Reference proteome</keyword>
<dbReference type="EMBL" id="SDHZ01000004">
    <property type="protein sequence ID" value="RXK81466.1"/>
    <property type="molecule type" value="Genomic_DNA"/>
</dbReference>
<gene>
    <name evidence="1" type="ORF">ESB13_21285</name>
</gene>
<protein>
    <submittedName>
        <fullName evidence="1">Uncharacterized protein</fullName>
    </submittedName>
</protein>
<evidence type="ECO:0000313" key="2">
    <source>
        <dbReference type="Proteomes" id="UP000290545"/>
    </source>
</evidence>
<sequence length="69" mass="7869">MQEPNTRNIAPVVRRVKMKEAADGLNDLTYWLSQPVRKRAEAVTFLISQMLTKGQRMNKSALNRISPAQ</sequence>
<dbReference type="AlphaFoldDB" id="A0A4Q1D113"/>
<reference evidence="1 2" key="1">
    <citation type="submission" date="2019-01" db="EMBL/GenBank/DDBJ databases">
        <title>Filimonas sp. strain TTM-71.</title>
        <authorList>
            <person name="Chen W.-M."/>
        </authorList>
    </citation>
    <scope>NUCLEOTIDE SEQUENCE [LARGE SCALE GENOMIC DNA]</scope>
    <source>
        <strain evidence="1 2">TTM-71</strain>
    </source>
</reference>
<accession>A0A4Q1D113</accession>
<proteinExistence type="predicted"/>
<name>A0A4Q1D113_9BACT</name>
<evidence type="ECO:0000313" key="1">
    <source>
        <dbReference type="EMBL" id="RXK81466.1"/>
    </source>
</evidence>
<dbReference type="RefSeq" id="WP_129005716.1">
    <property type="nucleotide sequence ID" value="NZ_SDHZ01000004.1"/>
</dbReference>
<organism evidence="1 2">
    <name type="scientific">Filimonas effusa</name>
    <dbReference type="NCBI Taxonomy" id="2508721"/>
    <lineage>
        <taxon>Bacteria</taxon>
        <taxon>Pseudomonadati</taxon>
        <taxon>Bacteroidota</taxon>
        <taxon>Chitinophagia</taxon>
        <taxon>Chitinophagales</taxon>
        <taxon>Chitinophagaceae</taxon>
        <taxon>Filimonas</taxon>
    </lineage>
</organism>
<dbReference type="Proteomes" id="UP000290545">
    <property type="component" value="Unassembled WGS sequence"/>
</dbReference>
<dbReference type="OrthoDB" id="1364214at2"/>